<keyword evidence="3" id="KW-0285">Flavoprotein</keyword>
<dbReference type="SUPFAM" id="SSF51905">
    <property type="entry name" value="FAD/NAD(P)-binding domain"/>
    <property type="match status" value="1"/>
</dbReference>
<evidence type="ECO:0000256" key="2">
    <source>
        <dbReference type="ARBA" id="ARBA00010790"/>
    </source>
</evidence>
<dbReference type="Pfam" id="PF00005">
    <property type="entry name" value="ABC_tran"/>
    <property type="match status" value="1"/>
</dbReference>
<keyword evidence="6" id="KW-0812">Transmembrane</keyword>
<protein>
    <recommendedName>
        <fullName evidence="7">Glucose-methanol-choline oxidoreductase N-terminal domain-containing protein</fullName>
    </recommendedName>
</protein>
<dbReference type="PANTHER" id="PTHR11552:SF147">
    <property type="entry name" value="CHOLINE DEHYDROGENASE, MITOCHONDRIAL"/>
    <property type="match status" value="1"/>
</dbReference>
<dbReference type="Gene3D" id="3.40.50.300">
    <property type="entry name" value="P-loop containing nucleotide triphosphate hydrolases"/>
    <property type="match status" value="1"/>
</dbReference>
<evidence type="ECO:0000256" key="3">
    <source>
        <dbReference type="ARBA" id="ARBA00022630"/>
    </source>
</evidence>
<evidence type="ECO:0000256" key="5">
    <source>
        <dbReference type="SAM" id="MobiDB-lite"/>
    </source>
</evidence>
<evidence type="ECO:0000313" key="9">
    <source>
        <dbReference type="Proteomes" id="UP001054902"/>
    </source>
</evidence>
<gene>
    <name evidence="8" type="ORF">CTEN210_03730</name>
</gene>
<evidence type="ECO:0000313" key="8">
    <source>
        <dbReference type="EMBL" id="GFH47255.1"/>
    </source>
</evidence>
<dbReference type="InterPro" id="IPR007867">
    <property type="entry name" value="GMC_OxRtase_C"/>
</dbReference>
<accession>A0AAD3H1U5</accession>
<dbReference type="InterPro" id="IPR012132">
    <property type="entry name" value="GMC_OxRdtase"/>
</dbReference>
<keyword evidence="4" id="KW-0274">FAD</keyword>
<feature type="transmembrane region" description="Helical" evidence="6">
    <location>
        <begin position="601"/>
        <end position="623"/>
    </location>
</feature>
<sequence>MSRNYDYIIVGAGSSGCALASRLAAKGKVLLVEKGANHTAYPQSKVKAGWPQIAGLVVNALRNKGSGHWTGTGNILGGGSALNAGVCVRGQKEIFTSLGIDLSLAEKAFQFLESTICLPADYEEFHKIYEDAWKERGDYFRLPGYTYGSWVEEALRDNNVSLSEGSGHGYKKSIQVARTIMPTKDNDERRPASFLFEKSFAEKEASIMDQGNLTVLLLTQAKKVIFNDNKEAIGVDLITPAGNLTVYVRRKGKVFLNAGAYETPKLLMLSGIGPRATLDKYNIPVVYENEHVGLNLQDRKSSYMTLAGLKDISGDDTAIIDVLAISEKTWTYMPNKNALVWGNAFGGCQTCAPIYRTKACATQVLAAAMFYGSGYQGSGPHYLPMNVVGRYPETRGNITLASSSYEDNVIVQDGWSTNMNDLKGPALNDFKAIVEGVQDQIIRFLRETSILEKLGTVSLNASLNEELSAELEDFLTTSQDQRLKASEVFDKCKFNENPLGDCVGMDTCIPTHPSLPVNDSEVLREIVFNSLGSTWHMSGTCRVGDVVKKGSMEVIGVKNLHVSDLSILDEIVDMHPFMTAMSIGLLIGDNTSPIQSGNFEYFPVILSTFCCITILLFMCILVAKPICGRLKKDRKITDLNSIRKSLTWSLCAVSTGKNTIMEWTNVSCSYKKKASTKTTLFNNTGKIVSGELTALMGPSGASKSTLLDILAGRKSEGKISGTFNVLGQHIDAFQDGVSKITKAMKNHCAYIPQQEFFYPTQTCFEAVNFVANMRLGKSQRMRINHVQLDSENSLLIIELLKKLSRENNVASVVIIHQPSAKVFRKFDNLLLLAKGLPVYAGPLEELSEFYERNYDEAMPPDYDLADDLIRKAIAHQTQRSTDHWAGPLQANCVNSESEEELCLDTSIISEENDNRRPDDESEFSFENFPMEKETEIPRASDESIMSFEDSSRAKYFPESSNLTTGTNMATAEDEIRLKSNSSAVIDLDTGGRMFTKENESKETKDLDFSSEQNARVIDLGIPKDEWENKPTGPLHSNGEGTERTDLESYAQPPTYWKLATVFKRNLKNQYISNIANVVGRLASYSILSILIGWIFFQVGEGANSASDGLTFTEADLLIRTNIFVLNVSYLLPFSSIPVFVGDKRFFVAESALGLYSPWMYGLSQGHP</sequence>
<feature type="domain" description="Glucose-methanol-choline oxidoreductase N-terminal" evidence="7">
    <location>
        <begin position="259"/>
        <end position="273"/>
    </location>
</feature>
<reference evidence="8 9" key="1">
    <citation type="journal article" date="2021" name="Sci. Rep.">
        <title>The genome of the diatom Chaetoceros tenuissimus carries an ancient integrated fragment of an extant virus.</title>
        <authorList>
            <person name="Hongo Y."/>
            <person name="Kimura K."/>
            <person name="Takaki Y."/>
            <person name="Yoshida Y."/>
            <person name="Baba S."/>
            <person name="Kobayashi G."/>
            <person name="Nagasaki K."/>
            <person name="Hano T."/>
            <person name="Tomaru Y."/>
        </authorList>
    </citation>
    <scope>NUCLEOTIDE SEQUENCE [LARGE SCALE GENOMIC DNA]</scope>
    <source>
        <strain evidence="8 9">NIES-3715</strain>
    </source>
</reference>
<dbReference type="AlphaFoldDB" id="A0AAD3H1U5"/>
<organism evidence="8 9">
    <name type="scientific">Chaetoceros tenuissimus</name>
    <dbReference type="NCBI Taxonomy" id="426638"/>
    <lineage>
        <taxon>Eukaryota</taxon>
        <taxon>Sar</taxon>
        <taxon>Stramenopiles</taxon>
        <taxon>Ochrophyta</taxon>
        <taxon>Bacillariophyta</taxon>
        <taxon>Coscinodiscophyceae</taxon>
        <taxon>Chaetocerotophycidae</taxon>
        <taxon>Chaetocerotales</taxon>
        <taxon>Chaetocerotaceae</taxon>
        <taxon>Chaetoceros</taxon>
    </lineage>
</organism>
<dbReference type="InterPro" id="IPR000172">
    <property type="entry name" value="GMC_OxRdtase_N"/>
</dbReference>
<keyword evidence="9" id="KW-1185">Reference proteome</keyword>
<dbReference type="Gene3D" id="3.30.410.40">
    <property type="match status" value="1"/>
</dbReference>
<name>A0AAD3H1U5_9STRA</name>
<keyword evidence="6" id="KW-0472">Membrane</keyword>
<dbReference type="GO" id="GO:0050660">
    <property type="term" value="F:flavin adenine dinucleotide binding"/>
    <property type="evidence" value="ECO:0007669"/>
    <property type="project" value="InterPro"/>
</dbReference>
<dbReference type="GO" id="GO:0016614">
    <property type="term" value="F:oxidoreductase activity, acting on CH-OH group of donors"/>
    <property type="evidence" value="ECO:0007669"/>
    <property type="project" value="InterPro"/>
</dbReference>
<dbReference type="InterPro" id="IPR036188">
    <property type="entry name" value="FAD/NAD-bd_sf"/>
</dbReference>
<feature type="transmembrane region" description="Helical" evidence="6">
    <location>
        <begin position="1077"/>
        <end position="1096"/>
    </location>
</feature>
<dbReference type="Gene3D" id="3.50.50.60">
    <property type="entry name" value="FAD/NAD(P)-binding domain"/>
    <property type="match status" value="1"/>
</dbReference>
<dbReference type="Pfam" id="PF00732">
    <property type="entry name" value="GMC_oxred_N"/>
    <property type="match status" value="1"/>
</dbReference>
<feature type="transmembrane region" description="Helical" evidence="6">
    <location>
        <begin position="1116"/>
        <end position="1140"/>
    </location>
</feature>
<dbReference type="Proteomes" id="UP001054902">
    <property type="component" value="Unassembled WGS sequence"/>
</dbReference>
<evidence type="ECO:0000259" key="7">
    <source>
        <dbReference type="PROSITE" id="PS00624"/>
    </source>
</evidence>
<dbReference type="GO" id="GO:0016887">
    <property type="term" value="F:ATP hydrolysis activity"/>
    <property type="evidence" value="ECO:0007669"/>
    <property type="project" value="InterPro"/>
</dbReference>
<feature type="region of interest" description="Disordered" evidence="5">
    <location>
        <begin position="1023"/>
        <end position="1046"/>
    </location>
</feature>
<evidence type="ECO:0000256" key="1">
    <source>
        <dbReference type="ARBA" id="ARBA00001974"/>
    </source>
</evidence>
<dbReference type="EMBL" id="BLLK01000022">
    <property type="protein sequence ID" value="GFH47255.1"/>
    <property type="molecule type" value="Genomic_DNA"/>
</dbReference>
<comment type="caution">
    <text evidence="8">The sequence shown here is derived from an EMBL/GenBank/DDBJ whole genome shotgun (WGS) entry which is preliminary data.</text>
</comment>
<dbReference type="GO" id="GO:0005524">
    <property type="term" value="F:ATP binding"/>
    <property type="evidence" value="ECO:0007669"/>
    <property type="project" value="InterPro"/>
</dbReference>
<evidence type="ECO:0000256" key="6">
    <source>
        <dbReference type="SAM" id="Phobius"/>
    </source>
</evidence>
<evidence type="ECO:0000256" key="4">
    <source>
        <dbReference type="ARBA" id="ARBA00022827"/>
    </source>
</evidence>
<dbReference type="InterPro" id="IPR027417">
    <property type="entry name" value="P-loop_NTPase"/>
</dbReference>
<dbReference type="PANTHER" id="PTHR11552">
    <property type="entry name" value="GLUCOSE-METHANOL-CHOLINE GMC OXIDOREDUCTASE"/>
    <property type="match status" value="1"/>
</dbReference>
<comment type="similarity">
    <text evidence="2">Belongs to the GMC oxidoreductase family.</text>
</comment>
<dbReference type="PROSITE" id="PS00624">
    <property type="entry name" value="GMC_OXRED_2"/>
    <property type="match status" value="1"/>
</dbReference>
<comment type="cofactor">
    <cofactor evidence="1">
        <name>FAD</name>
        <dbReference type="ChEBI" id="CHEBI:57692"/>
    </cofactor>
</comment>
<dbReference type="SUPFAM" id="SSF52540">
    <property type="entry name" value="P-loop containing nucleoside triphosphate hydrolases"/>
    <property type="match status" value="1"/>
</dbReference>
<dbReference type="PROSITE" id="PS51257">
    <property type="entry name" value="PROKAR_LIPOPROTEIN"/>
    <property type="match status" value="1"/>
</dbReference>
<dbReference type="InterPro" id="IPR003439">
    <property type="entry name" value="ABC_transporter-like_ATP-bd"/>
</dbReference>
<keyword evidence="6" id="KW-1133">Transmembrane helix</keyword>
<dbReference type="Pfam" id="PF05199">
    <property type="entry name" value="GMC_oxred_C"/>
    <property type="match status" value="1"/>
</dbReference>
<proteinExistence type="inferred from homology"/>